<sequence>MTVFNALRRWVENGTAPETPPVKCPAANGTIYKRLLPPYPQQARYIAGDVAVASSFRCVCRKPRLSPLSSEKKESTL</sequence>
<evidence type="ECO:0000313" key="1">
    <source>
        <dbReference type="EMBL" id="KAL2845077.1"/>
    </source>
</evidence>
<dbReference type="EMBL" id="JBFXLR010000038">
    <property type="protein sequence ID" value="KAL2845077.1"/>
    <property type="molecule type" value="Genomic_DNA"/>
</dbReference>
<organism evidence="1 2">
    <name type="scientific">Aspergillus pseudodeflectus</name>
    <dbReference type="NCBI Taxonomy" id="176178"/>
    <lineage>
        <taxon>Eukaryota</taxon>
        <taxon>Fungi</taxon>
        <taxon>Dikarya</taxon>
        <taxon>Ascomycota</taxon>
        <taxon>Pezizomycotina</taxon>
        <taxon>Eurotiomycetes</taxon>
        <taxon>Eurotiomycetidae</taxon>
        <taxon>Eurotiales</taxon>
        <taxon>Aspergillaceae</taxon>
        <taxon>Aspergillus</taxon>
        <taxon>Aspergillus subgen. Nidulantes</taxon>
    </lineage>
</organism>
<dbReference type="GeneID" id="98151544"/>
<evidence type="ECO:0008006" key="3">
    <source>
        <dbReference type="Google" id="ProtNLM"/>
    </source>
</evidence>
<protein>
    <recommendedName>
        <fullName evidence="3">Carboxylic ester hydrolase</fullName>
    </recommendedName>
</protein>
<proteinExistence type="predicted"/>
<name>A0ABR4JYC9_9EURO</name>
<dbReference type="Proteomes" id="UP001610444">
    <property type="component" value="Unassembled WGS sequence"/>
</dbReference>
<gene>
    <name evidence="1" type="ORF">BJX68DRAFT_135989</name>
</gene>
<keyword evidence="2" id="KW-1185">Reference proteome</keyword>
<accession>A0ABR4JYC9</accession>
<evidence type="ECO:0000313" key="2">
    <source>
        <dbReference type="Proteomes" id="UP001610444"/>
    </source>
</evidence>
<reference evidence="1 2" key="1">
    <citation type="submission" date="2024-07" db="EMBL/GenBank/DDBJ databases">
        <title>Section-level genome sequencing and comparative genomics of Aspergillus sections Usti and Cavernicolus.</title>
        <authorList>
            <consortium name="Lawrence Berkeley National Laboratory"/>
            <person name="Nybo J.L."/>
            <person name="Vesth T.C."/>
            <person name="Theobald S."/>
            <person name="Frisvad J.C."/>
            <person name="Larsen T.O."/>
            <person name="Kjaerboelling I."/>
            <person name="Rothschild-Mancinelli K."/>
            <person name="Lyhne E.K."/>
            <person name="Kogle M.E."/>
            <person name="Barry K."/>
            <person name="Clum A."/>
            <person name="Na H."/>
            <person name="Ledsgaard L."/>
            <person name="Lin J."/>
            <person name="Lipzen A."/>
            <person name="Kuo A."/>
            <person name="Riley R."/>
            <person name="Mondo S."/>
            <person name="LaButti K."/>
            <person name="Haridas S."/>
            <person name="Pangalinan J."/>
            <person name="Salamov A.A."/>
            <person name="Simmons B.A."/>
            <person name="Magnuson J.K."/>
            <person name="Chen J."/>
            <person name="Drula E."/>
            <person name="Henrissat B."/>
            <person name="Wiebenga A."/>
            <person name="Lubbers R.J."/>
            <person name="Gomes A.C."/>
            <person name="Macurrencykelacurrency M.R."/>
            <person name="Stajich J."/>
            <person name="Grigoriev I.V."/>
            <person name="Mortensen U.H."/>
            <person name="De vries R.P."/>
            <person name="Baker S.E."/>
            <person name="Andersen M.R."/>
        </authorList>
    </citation>
    <scope>NUCLEOTIDE SEQUENCE [LARGE SCALE GENOMIC DNA]</scope>
    <source>
        <strain evidence="1 2">CBS 756.74</strain>
    </source>
</reference>
<comment type="caution">
    <text evidence="1">The sequence shown here is derived from an EMBL/GenBank/DDBJ whole genome shotgun (WGS) entry which is preliminary data.</text>
</comment>
<dbReference type="RefSeq" id="XP_070896434.1">
    <property type="nucleotide sequence ID" value="XM_071036380.1"/>
</dbReference>